<evidence type="ECO:0000313" key="2">
    <source>
        <dbReference type="EMBL" id="CAD8129255.1"/>
    </source>
</evidence>
<dbReference type="EMBL" id="CAJJDN010000212">
    <property type="protein sequence ID" value="CAD8129255.1"/>
    <property type="molecule type" value="Genomic_DNA"/>
</dbReference>
<feature type="transmembrane region" description="Helical" evidence="1">
    <location>
        <begin position="63"/>
        <end position="82"/>
    </location>
</feature>
<gene>
    <name evidence="2" type="ORF">PSON_ATCC_30995.1.T2120017</name>
</gene>
<sequence length="193" mass="22663">MQADGFKKIHHLSIYVINLLVLVILLINLIQQKKSHKILIRSLIVVKINYALMLQTLQQLTIIVMHTIILTNINVLFLLFQVKVNQLSEDVKKQLIEIIILIMNNVKLISMVIHANGKEPTVLINLVKLVQLIIVMIINIELTQIINVWYHYLSKDVQMYQLLVRQLTQKQFYYNYFSNQISQKYIQILTISQ</sequence>
<comment type="caution">
    <text evidence="2">The sequence shown here is derived from an EMBL/GenBank/DDBJ whole genome shotgun (WGS) entry which is preliminary data.</text>
</comment>
<name>A0A8S1RQS6_9CILI</name>
<organism evidence="2 3">
    <name type="scientific">Paramecium sonneborni</name>
    <dbReference type="NCBI Taxonomy" id="65129"/>
    <lineage>
        <taxon>Eukaryota</taxon>
        <taxon>Sar</taxon>
        <taxon>Alveolata</taxon>
        <taxon>Ciliophora</taxon>
        <taxon>Intramacronucleata</taxon>
        <taxon>Oligohymenophorea</taxon>
        <taxon>Peniculida</taxon>
        <taxon>Parameciidae</taxon>
        <taxon>Paramecium</taxon>
    </lineage>
</organism>
<evidence type="ECO:0008006" key="4">
    <source>
        <dbReference type="Google" id="ProtNLM"/>
    </source>
</evidence>
<feature type="transmembrane region" description="Helical" evidence="1">
    <location>
        <begin position="12"/>
        <end position="31"/>
    </location>
</feature>
<proteinExistence type="predicted"/>
<feature type="transmembrane region" description="Helical" evidence="1">
    <location>
        <begin position="129"/>
        <end position="150"/>
    </location>
</feature>
<accession>A0A8S1RQS6</accession>
<dbReference type="AlphaFoldDB" id="A0A8S1RQS6"/>
<reference evidence="2" key="1">
    <citation type="submission" date="2021-01" db="EMBL/GenBank/DDBJ databases">
        <authorList>
            <consortium name="Genoscope - CEA"/>
            <person name="William W."/>
        </authorList>
    </citation>
    <scope>NUCLEOTIDE SEQUENCE</scope>
</reference>
<keyword evidence="1" id="KW-1133">Transmembrane helix</keyword>
<feature type="transmembrane region" description="Helical" evidence="1">
    <location>
        <begin position="94"/>
        <end position="117"/>
    </location>
</feature>
<keyword evidence="1" id="KW-0472">Membrane</keyword>
<keyword evidence="3" id="KW-1185">Reference proteome</keyword>
<dbReference type="Proteomes" id="UP000692954">
    <property type="component" value="Unassembled WGS sequence"/>
</dbReference>
<protein>
    <recommendedName>
        <fullName evidence="4">Transmembrane protein</fullName>
    </recommendedName>
</protein>
<keyword evidence="1" id="KW-0812">Transmembrane</keyword>
<evidence type="ECO:0000313" key="3">
    <source>
        <dbReference type="Proteomes" id="UP000692954"/>
    </source>
</evidence>
<evidence type="ECO:0000256" key="1">
    <source>
        <dbReference type="SAM" id="Phobius"/>
    </source>
</evidence>